<accession>A0A6A6XTY0</accession>
<feature type="domain" description="GST C-terminal" evidence="4">
    <location>
        <begin position="97"/>
        <end position="231"/>
    </location>
</feature>
<evidence type="ECO:0000313" key="6">
    <source>
        <dbReference type="Proteomes" id="UP000799757"/>
    </source>
</evidence>
<proteinExistence type="inferred from homology"/>
<dbReference type="Pfam" id="PF02798">
    <property type="entry name" value="GST_N"/>
    <property type="match status" value="1"/>
</dbReference>
<evidence type="ECO:0000256" key="2">
    <source>
        <dbReference type="RuleBase" id="RU003494"/>
    </source>
</evidence>
<dbReference type="CDD" id="cd03044">
    <property type="entry name" value="GST_N_EF1Bgamma"/>
    <property type="match status" value="1"/>
</dbReference>
<dbReference type="Gene3D" id="1.20.1050.10">
    <property type="match status" value="1"/>
</dbReference>
<dbReference type="InterPro" id="IPR010987">
    <property type="entry name" value="Glutathione-S-Trfase_C-like"/>
</dbReference>
<dbReference type="AlphaFoldDB" id="A0A6A6XTY0"/>
<keyword evidence="6" id="KW-1185">Reference proteome</keyword>
<keyword evidence="5" id="KW-0808">Transferase</keyword>
<dbReference type="Proteomes" id="UP000799757">
    <property type="component" value="Unassembled WGS sequence"/>
</dbReference>
<dbReference type="PANTHER" id="PTHR43986">
    <property type="entry name" value="ELONGATION FACTOR 1-GAMMA"/>
    <property type="match status" value="1"/>
</dbReference>
<name>A0A6A6XTY0_9PLEO</name>
<evidence type="ECO:0000313" key="5">
    <source>
        <dbReference type="EMBL" id="KAF2800036.1"/>
    </source>
</evidence>
<comment type="similarity">
    <text evidence="1 2">Belongs to the GST superfamily.</text>
</comment>
<dbReference type="EMBL" id="MU001754">
    <property type="protein sequence ID" value="KAF2800036.1"/>
    <property type="molecule type" value="Genomic_DNA"/>
</dbReference>
<dbReference type="GO" id="GO:0005737">
    <property type="term" value="C:cytoplasm"/>
    <property type="evidence" value="ECO:0007669"/>
    <property type="project" value="TreeGrafter"/>
</dbReference>
<gene>
    <name evidence="5" type="ORF">K505DRAFT_320766</name>
</gene>
<evidence type="ECO:0000259" key="4">
    <source>
        <dbReference type="PROSITE" id="PS50405"/>
    </source>
</evidence>
<dbReference type="InterPro" id="IPR040079">
    <property type="entry name" value="Glutathione_S-Trfase"/>
</dbReference>
<dbReference type="PROSITE" id="PS50405">
    <property type="entry name" value="GST_CTER"/>
    <property type="match status" value="1"/>
</dbReference>
<dbReference type="OrthoDB" id="249703at2759"/>
<dbReference type="InterPro" id="IPR036249">
    <property type="entry name" value="Thioredoxin-like_sf"/>
</dbReference>
<dbReference type="SFLD" id="SFLDG00358">
    <property type="entry name" value="Main_(cytGST)"/>
    <property type="match status" value="1"/>
</dbReference>
<dbReference type="GO" id="GO:0006414">
    <property type="term" value="P:translational elongation"/>
    <property type="evidence" value="ECO:0007669"/>
    <property type="project" value="TreeGrafter"/>
</dbReference>
<protein>
    <submittedName>
        <fullName evidence="5">Glutathione S-transferase</fullName>
    </submittedName>
</protein>
<reference evidence="5" key="1">
    <citation type="journal article" date="2020" name="Stud. Mycol.">
        <title>101 Dothideomycetes genomes: a test case for predicting lifestyles and emergence of pathogens.</title>
        <authorList>
            <person name="Haridas S."/>
            <person name="Albert R."/>
            <person name="Binder M."/>
            <person name="Bloem J."/>
            <person name="Labutti K."/>
            <person name="Salamov A."/>
            <person name="Andreopoulos B."/>
            <person name="Baker S."/>
            <person name="Barry K."/>
            <person name="Bills G."/>
            <person name="Bluhm B."/>
            <person name="Cannon C."/>
            <person name="Castanera R."/>
            <person name="Culley D."/>
            <person name="Daum C."/>
            <person name="Ezra D."/>
            <person name="Gonzalez J."/>
            <person name="Henrissat B."/>
            <person name="Kuo A."/>
            <person name="Liang C."/>
            <person name="Lipzen A."/>
            <person name="Lutzoni F."/>
            <person name="Magnuson J."/>
            <person name="Mondo S."/>
            <person name="Nolan M."/>
            <person name="Ohm R."/>
            <person name="Pangilinan J."/>
            <person name="Park H.-J."/>
            <person name="Ramirez L."/>
            <person name="Alfaro M."/>
            <person name="Sun H."/>
            <person name="Tritt A."/>
            <person name="Yoshinaga Y."/>
            <person name="Zwiers L.-H."/>
            <person name="Turgeon B."/>
            <person name="Goodwin S."/>
            <person name="Spatafora J."/>
            <person name="Crous P."/>
            <person name="Grigoriev I."/>
        </authorList>
    </citation>
    <scope>NUCLEOTIDE SEQUENCE</scope>
    <source>
        <strain evidence="5">CBS 109.77</strain>
    </source>
</reference>
<dbReference type="SFLD" id="SFLDS00019">
    <property type="entry name" value="Glutathione_Transferase_(cytos"/>
    <property type="match status" value="1"/>
</dbReference>
<dbReference type="SUPFAM" id="SSF47616">
    <property type="entry name" value="GST C-terminal domain-like"/>
    <property type="match status" value="1"/>
</dbReference>
<feature type="domain" description="GST N-terminal" evidence="3">
    <location>
        <begin position="7"/>
        <end position="91"/>
    </location>
</feature>
<dbReference type="InterPro" id="IPR036282">
    <property type="entry name" value="Glutathione-S-Trfase_C_sf"/>
</dbReference>
<evidence type="ECO:0000259" key="3">
    <source>
        <dbReference type="PROSITE" id="PS50404"/>
    </source>
</evidence>
<dbReference type="PANTHER" id="PTHR43986:SF10">
    <property type="entry name" value="ELONGATION FACTOR EEF-1B GAMMA SUBUNIT, PUTATIVE (AFU_ORTHOLOGUE AFUA_1G17120)-RELATED"/>
    <property type="match status" value="1"/>
</dbReference>
<evidence type="ECO:0000256" key="1">
    <source>
        <dbReference type="ARBA" id="ARBA00007409"/>
    </source>
</evidence>
<dbReference type="InterPro" id="IPR004046">
    <property type="entry name" value="GST_C"/>
</dbReference>
<dbReference type="Gene3D" id="3.40.30.10">
    <property type="entry name" value="Glutaredoxin"/>
    <property type="match status" value="1"/>
</dbReference>
<organism evidence="5 6">
    <name type="scientific">Melanomma pulvis-pyrius CBS 109.77</name>
    <dbReference type="NCBI Taxonomy" id="1314802"/>
    <lineage>
        <taxon>Eukaryota</taxon>
        <taxon>Fungi</taxon>
        <taxon>Dikarya</taxon>
        <taxon>Ascomycota</taxon>
        <taxon>Pezizomycotina</taxon>
        <taxon>Dothideomycetes</taxon>
        <taxon>Pleosporomycetidae</taxon>
        <taxon>Pleosporales</taxon>
        <taxon>Melanommataceae</taxon>
        <taxon>Melanomma</taxon>
    </lineage>
</organism>
<dbReference type="GO" id="GO:0005634">
    <property type="term" value="C:nucleus"/>
    <property type="evidence" value="ECO:0007669"/>
    <property type="project" value="TreeGrafter"/>
</dbReference>
<dbReference type="Pfam" id="PF00043">
    <property type="entry name" value="GST_C"/>
    <property type="match status" value="1"/>
</dbReference>
<dbReference type="GO" id="GO:0016740">
    <property type="term" value="F:transferase activity"/>
    <property type="evidence" value="ECO:0007669"/>
    <property type="project" value="UniProtKB-KW"/>
</dbReference>
<dbReference type="SUPFAM" id="SSF52833">
    <property type="entry name" value="Thioredoxin-like"/>
    <property type="match status" value="1"/>
</dbReference>
<sequence length="237" mass="25969">MEASTTPFATLHTTTAFPHARAMKTLAAASINGLTLAIPPDFAFGTTNTTPAFLAKFPHGKIPALETASGFLLSESSAIAHYVCDSGPARDQLLGRSAEERALVQMWASLADEEILANAAPLVGAATGRQRYIPEIQEVKEMQFLRAMRRLEVHLENAGRGRTWLVREDELSLADLSVASSLYWPLKFILDGEARGRFPRVMGWWERLMAVEEVGKAFGAPLAFCEKRPEVLGEAKK</sequence>
<dbReference type="InterPro" id="IPR050802">
    <property type="entry name" value="EF-GSTs"/>
</dbReference>
<dbReference type="InterPro" id="IPR004045">
    <property type="entry name" value="Glutathione_S-Trfase_N"/>
</dbReference>
<dbReference type="PROSITE" id="PS50404">
    <property type="entry name" value="GST_NTER"/>
    <property type="match status" value="1"/>
</dbReference>